<organism evidence="5">
    <name type="scientific">Bactrocera latifrons</name>
    <name type="common">Malaysian fruit fly</name>
    <name type="synonym">Chaetodacus latifrons</name>
    <dbReference type="NCBI Taxonomy" id="174628"/>
    <lineage>
        <taxon>Eukaryota</taxon>
        <taxon>Metazoa</taxon>
        <taxon>Ecdysozoa</taxon>
        <taxon>Arthropoda</taxon>
        <taxon>Hexapoda</taxon>
        <taxon>Insecta</taxon>
        <taxon>Pterygota</taxon>
        <taxon>Neoptera</taxon>
        <taxon>Endopterygota</taxon>
        <taxon>Diptera</taxon>
        <taxon>Brachycera</taxon>
        <taxon>Muscomorpha</taxon>
        <taxon>Tephritoidea</taxon>
        <taxon>Tephritidae</taxon>
        <taxon>Bactrocera</taxon>
        <taxon>Bactrocera</taxon>
    </lineage>
</organism>
<proteinExistence type="predicted"/>
<dbReference type="EMBL" id="GDHF01002349">
    <property type="protein sequence ID" value="JAI49965.1"/>
    <property type="molecule type" value="Transcribed_RNA"/>
</dbReference>
<accession>A0A0K8W7L2</accession>
<dbReference type="EMBL" id="GDHF01005275">
    <property type="protein sequence ID" value="JAI47039.1"/>
    <property type="molecule type" value="Transcribed_RNA"/>
</dbReference>
<evidence type="ECO:0000256" key="1">
    <source>
        <dbReference type="SAM" id="MobiDB-lite"/>
    </source>
</evidence>
<dbReference type="EMBL" id="GDHF01011524">
    <property type="protein sequence ID" value="JAI40790.1"/>
    <property type="molecule type" value="Transcribed_RNA"/>
</dbReference>
<feature type="region of interest" description="Disordered" evidence="1">
    <location>
        <begin position="45"/>
        <end position="65"/>
    </location>
</feature>
<reference evidence="5" key="1">
    <citation type="submission" date="2015-06" db="EMBL/GenBank/DDBJ databases">
        <authorList>
            <person name="Hoefler B.C."/>
            <person name="Straight P.D."/>
        </authorList>
    </citation>
    <scope>NUCLEOTIDE SEQUENCE</scope>
</reference>
<protein>
    <submittedName>
        <fullName evidence="5">Uncharacterized protein</fullName>
    </submittedName>
</protein>
<evidence type="ECO:0000313" key="5">
    <source>
        <dbReference type="EMBL" id="JAI47039.1"/>
    </source>
</evidence>
<evidence type="ECO:0000313" key="4">
    <source>
        <dbReference type="EMBL" id="JAI40790.1"/>
    </source>
</evidence>
<evidence type="ECO:0000313" key="6">
    <source>
        <dbReference type="EMBL" id="JAI49965.1"/>
    </source>
</evidence>
<evidence type="ECO:0000313" key="3">
    <source>
        <dbReference type="EMBL" id="JAI30652.1"/>
    </source>
</evidence>
<sequence length="108" mass="12125">PTNEALQSLHNTQQQQQQQNVTTMHLSANYHLAQKTEGLQMHYANHHRQQPQLQQQQQHSQMHNQLTQHQTALTVDYHHQASAVAQSMDESSFMPNAAAASSAGYGGK</sequence>
<gene>
    <name evidence="5" type="ORF">c2_g1_i1</name>
    <name evidence="6" type="ORF">c2_g1_i2</name>
    <name evidence="2" type="ORF">c2_g1_i3</name>
    <name evidence="4" type="ORF">c2_g1_i4</name>
    <name evidence="3" type="ORF">c2_g1_i5</name>
</gene>
<dbReference type="OrthoDB" id="2281547at2759"/>
<dbReference type="EMBL" id="GDHF01028535">
    <property type="protein sequence ID" value="JAI23779.1"/>
    <property type="molecule type" value="Transcribed_RNA"/>
</dbReference>
<dbReference type="AlphaFoldDB" id="A0A0K8W7L2"/>
<evidence type="ECO:0000313" key="2">
    <source>
        <dbReference type="EMBL" id="JAI23779.1"/>
    </source>
</evidence>
<feature type="compositionally biased region" description="Low complexity" evidence="1">
    <location>
        <begin position="50"/>
        <end position="65"/>
    </location>
</feature>
<dbReference type="EMBL" id="GDHF01021662">
    <property type="protein sequence ID" value="JAI30652.1"/>
    <property type="molecule type" value="Transcribed_RNA"/>
</dbReference>
<feature type="non-terminal residue" evidence="5">
    <location>
        <position position="1"/>
    </location>
</feature>
<name>A0A0K8W7L2_BACLA</name>